<comment type="similarity">
    <text evidence="3">Belongs to the UbiH/COQ6 family.</text>
</comment>
<keyword evidence="8" id="KW-0472">Membrane</keyword>
<dbReference type="InterPro" id="IPR036188">
    <property type="entry name" value="FAD/NAD-bd_sf"/>
</dbReference>
<dbReference type="Gene3D" id="3.50.50.60">
    <property type="entry name" value="FAD/NAD(P)-binding domain"/>
    <property type="match status" value="2"/>
</dbReference>
<dbReference type="EMBL" id="CP089977">
    <property type="protein sequence ID" value="UXZ04700.1"/>
    <property type="molecule type" value="Genomic_DNA"/>
</dbReference>
<evidence type="ECO:0000256" key="2">
    <source>
        <dbReference type="ARBA" id="ARBA00004749"/>
    </source>
</evidence>
<dbReference type="InterPro" id="IPR018168">
    <property type="entry name" value="Ubi_Hdrlase_CS"/>
</dbReference>
<keyword evidence="4" id="KW-0285">Flavoprotein</keyword>
<dbReference type="Proteomes" id="UP001063782">
    <property type="component" value="Chromosome"/>
</dbReference>
<dbReference type="InterPro" id="IPR002938">
    <property type="entry name" value="FAD-bd"/>
</dbReference>
<dbReference type="InterPro" id="IPR051205">
    <property type="entry name" value="UbiH/COQ6_monooxygenase"/>
</dbReference>
<keyword evidence="7" id="KW-0503">Monooxygenase</keyword>
<evidence type="ECO:0000256" key="6">
    <source>
        <dbReference type="ARBA" id="ARBA00023002"/>
    </source>
</evidence>
<dbReference type="RefSeq" id="WP_263076191.1">
    <property type="nucleotide sequence ID" value="NZ_CP089977.1"/>
</dbReference>
<evidence type="ECO:0000259" key="9">
    <source>
        <dbReference type="Pfam" id="PF01494"/>
    </source>
</evidence>
<keyword evidence="11" id="KW-1185">Reference proteome</keyword>
<dbReference type="PRINTS" id="PR00420">
    <property type="entry name" value="RNGMNOXGNASE"/>
</dbReference>
<evidence type="ECO:0000313" key="10">
    <source>
        <dbReference type="EMBL" id="UXZ04700.1"/>
    </source>
</evidence>
<keyword evidence="8" id="KW-1133">Transmembrane helix</keyword>
<feature type="domain" description="FAD-binding" evidence="9">
    <location>
        <begin position="7"/>
        <end position="357"/>
    </location>
</feature>
<dbReference type="PROSITE" id="PS01304">
    <property type="entry name" value="UBIH"/>
    <property type="match status" value="1"/>
</dbReference>
<evidence type="ECO:0000256" key="3">
    <source>
        <dbReference type="ARBA" id="ARBA00005349"/>
    </source>
</evidence>
<dbReference type="PANTHER" id="PTHR43876:SF7">
    <property type="entry name" value="UBIQUINONE BIOSYNTHESIS MONOOXYGENASE COQ6, MITOCHONDRIAL"/>
    <property type="match status" value="1"/>
</dbReference>
<dbReference type="NCBIfam" id="TIGR01988">
    <property type="entry name" value="Ubi-OHases"/>
    <property type="match status" value="1"/>
</dbReference>
<dbReference type="PANTHER" id="PTHR43876">
    <property type="entry name" value="UBIQUINONE BIOSYNTHESIS MONOOXYGENASE COQ6, MITOCHONDRIAL"/>
    <property type="match status" value="1"/>
</dbReference>
<evidence type="ECO:0000256" key="7">
    <source>
        <dbReference type="ARBA" id="ARBA00023033"/>
    </source>
</evidence>
<keyword evidence="5" id="KW-0274">FAD</keyword>
<gene>
    <name evidence="10" type="ORF">LU297_09065</name>
</gene>
<accession>A0ABY6F477</accession>
<organism evidence="10 11">
    <name type="scientific">Moraxella nasicaprae</name>
    <dbReference type="NCBI Taxonomy" id="2904122"/>
    <lineage>
        <taxon>Bacteria</taxon>
        <taxon>Pseudomonadati</taxon>
        <taxon>Pseudomonadota</taxon>
        <taxon>Gammaproteobacteria</taxon>
        <taxon>Moraxellales</taxon>
        <taxon>Moraxellaceae</taxon>
        <taxon>Moraxella</taxon>
    </lineage>
</organism>
<comment type="pathway">
    <text evidence="2">Cofactor biosynthesis; ubiquinone biosynthesis.</text>
</comment>
<dbReference type="Pfam" id="PF01494">
    <property type="entry name" value="FAD_binding_3"/>
    <property type="match status" value="1"/>
</dbReference>
<evidence type="ECO:0000313" key="11">
    <source>
        <dbReference type="Proteomes" id="UP001063782"/>
    </source>
</evidence>
<evidence type="ECO:0000256" key="5">
    <source>
        <dbReference type="ARBA" id="ARBA00022827"/>
    </source>
</evidence>
<sequence length="412" mass="45890">MQQIHHYDIAIIGAGAVGMACAIALAQRQYRVLLLDQQSKPDRQGMIDRLSVRDARVYAMNLPSIELLTQIGVWQKVVRKADYTQMQVWAKDGKGELLFAEDNLLPKTLGSMIEPSVLDMALWERAVEPEVAQYLTLVYEAKLAAQGIDVGKEVSFLYHALGETHRVACRLLIGADGRQSQVRQMMGIQVNRLDYHQKAICCAIKTTCPHQHTARQIMLPTGTLAMLPMADLTQADKACWHSIVWTLPTVMADEYLALSEVQLMQQLAIAMNDELGEISQIESIASFALSAQMAQAYTVNQMVLIGDAAHGVHPLAGQGLNLGFFDVLALLDELDKVAKRGVPLHQQALNAYQRACMAHHGVMMHSFSMINFAFTAQFAQSGLLPWVRSEMMDWLSKQKPIVRFLNHKANAR</sequence>
<proteinExistence type="inferred from homology"/>
<protein>
    <submittedName>
        <fullName evidence="10">FAD-dependent oxidoreductase</fullName>
    </submittedName>
</protein>
<reference evidence="10" key="1">
    <citation type="submission" date="2021-12" db="EMBL/GenBank/DDBJ databases">
        <title>taxonomy of Moraxella sp. ZY201224.</title>
        <authorList>
            <person name="Li F."/>
        </authorList>
    </citation>
    <scope>NUCLEOTIDE SEQUENCE</scope>
    <source>
        <strain evidence="10">ZY201224</strain>
    </source>
</reference>
<name>A0ABY6F477_9GAMM</name>
<keyword evidence="6" id="KW-0560">Oxidoreductase</keyword>
<keyword evidence="8" id="KW-0812">Transmembrane</keyword>
<evidence type="ECO:0000256" key="8">
    <source>
        <dbReference type="SAM" id="Phobius"/>
    </source>
</evidence>
<comment type="cofactor">
    <cofactor evidence="1">
        <name>FAD</name>
        <dbReference type="ChEBI" id="CHEBI:57692"/>
    </cofactor>
</comment>
<evidence type="ECO:0000256" key="4">
    <source>
        <dbReference type="ARBA" id="ARBA00022630"/>
    </source>
</evidence>
<feature type="transmembrane region" description="Helical" evidence="8">
    <location>
        <begin position="7"/>
        <end position="26"/>
    </location>
</feature>
<evidence type="ECO:0000256" key="1">
    <source>
        <dbReference type="ARBA" id="ARBA00001974"/>
    </source>
</evidence>
<dbReference type="InterPro" id="IPR010971">
    <property type="entry name" value="UbiH/COQ6"/>
</dbReference>
<dbReference type="SUPFAM" id="SSF51905">
    <property type="entry name" value="FAD/NAD(P)-binding domain"/>
    <property type="match status" value="1"/>
</dbReference>